<dbReference type="OrthoDB" id="6104777at2"/>
<evidence type="ECO:0000313" key="2">
    <source>
        <dbReference type="Proteomes" id="UP000252086"/>
    </source>
</evidence>
<comment type="caution">
    <text evidence="1">The sequence shown here is derived from an EMBL/GenBank/DDBJ whole genome shotgun (WGS) entry which is preliminary data.</text>
</comment>
<sequence length="117" mass="13164">MNLRHHADLDALKSDIDELFGIQATWLSKAGQTGTLTGTFSFIEKEIHTHSKAKQAGQIYLDTVIATFCVRPNQCVCEDGDTLQIDGVDYLILPFNKGEFETVLPLKVTQQKDHSWR</sequence>
<keyword evidence="2" id="KW-1185">Reference proteome</keyword>
<organism evidence="1 2">
    <name type="scientific">Marinomonas aquiplantarum</name>
    <dbReference type="NCBI Taxonomy" id="491951"/>
    <lineage>
        <taxon>Bacteria</taxon>
        <taxon>Pseudomonadati</taxon>
        <taxon>Pseudomonadota</taxon>
        <taxon>Gammaproteobacteria</taxon>
        <taxon>Oceanospirillales</taxon>
        <taxon>Oceanospirillaceae</taxon>
        <taxon>Marinomonas</taxon>
    </lineage>
</organism>
<evidence type="ECO:0000313" key="1">
    <source>
        <dbReference type="EMBL" id="RBO82625.1"/>
    </source>
</evidence>
<protein>
    <submittedName>
        <fullName evidence="1">Uncharacterized protein</fullName>
    </submittedName>
</protein>
<dbReference type="RefSeq" id="WP_113874588.1">
    <property type="nucleotide sequence ID" value="NZ_QNRF01000005.1"/>
</dbReference>
<proteinExistence type="predicted"/>
<dbReference type="AlphaFoldDB" id="A0A366CYC3"/>
<gene>
    <name evidence="1" type="ORF">DFP76_10590</name>
</gene>
<dbReference type="Proteomes" id="UP000252086">
    <property type="component" value="Unassembled WGS sequence"/>
</dbReference>
<accession>A0A366CYC3</accession>
<name>A0A366CYC3_9GAMM</name>
<dbReference type="EMBL" id="QNRF01000005">
    <property type="protein sequence ID" value="RBO82625.1"/>
    <property type="molecule type" value="Genomic_DNA"/>
</dbReference>
<reference evidence="1 2" key="1">
    <citation type="submission" date="2018-06" db="EMBL/GenBank/DDBJ databases">
        <title>Genomic Encyclopedia of Type Strains, Phase III (KMG-III): the genomes of soil and plant-associated and newly described type strains.</title>
        <authorList>
            <person name="Whitman W."/>
        </authorList>
    </citation>
    <scope>NUCLEOTIDE SEQUENCE [LARGE SCALE GENOMIC DNA]</scope>
    <source>
        <strain evidence="1 2">CECT 7732</strain>
    </source>
</reference>